<protein>
    <submittedName>
        <fullName evidence="1">Uncharacterized protein</fullName>
    </submittedName>
</protein>
<evidence type="ECO:0000313" key="1">
    <source>
        <dbReference type="EMBL" id="UNA01131.1"/>
    </source>
</evidence>
<name>A0AAE9FHL1_9CAUD</name>
<dbReference type="Proteomes" id="UP000829102">
    <property type="component" value="Segment"/>
</dbReference>
<evidence type="ECO:0000313" key="2">
    <source>
        <dbReference type="Proteomes" id="UP000829102"/>
    </source>
</evidence>
<keyword evidence="2" id="KW-1185">Reference proteome</keyword>
<reference evidence="1 2" key="1">
    <citation type="journal article" date="2022" name="Arch. Virol.">
        <title>Two novel Erwinia amylovora bacteriophages, Loshitsa2 and Micant, isolated in Belarus.</title>
        <authorList>
            <person name="Besarab N.V."/>
            <person name="Letarov A.V."/>
            <person name="Kulikov E.E."/>
            <person name="Babenko V.V."/>
            <person name="Belalov I.S."/>
            <person name="Lagonenko A.L."/>
            <person name="Golomidova A.K."/>
            <person name="Evtushenkov A.N."/>
        </authorList>
    </citation>
    <scope>NUCLEOTIDE SEQUENCE [LARGE SCALE GENOMIC DNA]</scope>
</reference>
<dbReference type="EMBL" id="OM513680">
    <property type="protein sequence ID" value="UNA01131.1"/>
    <property type="molecule type" value="Genomic_DNA"/>
</dbReference>
<proteinExistence type="predicted"/>
<gene>
    <name evidence="1" type="ORF">Loshitsa2_00003</name>
</gene>
<accession>A0AAE9FHL1</accession>
<organism evidence="1 2">
    <name type="scientific">Erwinia phage Loshitsa2</name>
    <dbReference type="NCBI Taxonomy" id="2923254"/>
    <lineage>
        <taxon>Viruses</taxon>
        <taxon>Duplodnaviria</taxon>
        <taxon>Heunggongvirae</taxon>
        <taxon>Uroviricota</taxon>
        <taxon>Caudoviricetes</taxon>
        <taxon>Autographivirales</taxon>
        <taxon>Autoscriptoviridae</taxon>
        <taxon>Slopekvirinae</taxon>
        <taxon>Micantvirus</taxon>
        <taxon>Micantvirus loshitsa2</taxon>
    </lineage>
</organism>
<sequence>MFKLIAVSAIRTNLTKAVELKRNTTISAMFHGIVSNNVSFVTDMTKADMADFDTVLRMMLPIAWDKVNNRYTYSDKKALASADKLGLALGDVRQAFKDADKAGRDVIVQDFHASVMAYYAANAEDKKNNDLDSDKAGEKALAKIKSGVKAALDAGTDATFILDMLAGMGVDVAGYVPVLERSKAA</sequence>